<dbReference type="PROSITE" id="PS50949">
    <property type="entry name" value="HTH_GNTR"/>
    <property type="match status" value="1"/>
</dbReference>
<dbReference type="PANTHER" id="PTHR44846:SF12">
    <property type="entry name" value="HTH-TYPE TRANSCRIPTIONAL REGULATOR TRER"/>
    <property type="match status" value="1"/>
</dbReference>
<evidence type="ECO:0000256" key="3">
    <source>
        <dbReference type="ARBA" id="ARBA00023125"/>
    </source>
</evidence>
<dbReference type="GO" id="GO:0045892">
    <property type="term" value="P:negative regulation of DNA-templated transcription"/>
    <property type="evidence" value="ECO:0007669"/>
    <property type="project" value="TreeGrafter"/>
</dbReference>
<keyword evidence="3" id="KW-0238">DNA-binding</keyword>
<dbReference type="PANTHER" id="PTHR44846">
    <property type="entry name" value="MANNOSYL-D-GLYCERATE TRANSPORT/METABOLISM SYSTEM REPRESSOR MNGR-RELATED"/>
    <property type="match status" value="1"/>
</dbReference>
<dbReference type="SUPFAM" id="SSF64288">
    <property type="entry name" value="Chorismate lyase-like"/>
    <property type="match status" value="1"/>
</dbReference>
<evidence type="ECO:0000256" key="1">
    <source>
        <dbReference type="ARBA" id="ARBA00022491"/>
    </source>
</evidence>
<dbReference type="Gene3D" id="3.40.1410.10">
    <property type="entry name" value="Chorismate lyase-like"/>
    <property type="match status" value="1"/>
</dbReference>
<evidence type="ECO:0000256" key="2">
    <source>
        <dbReference type="ARBA" id="ARBA00023015"/>
    </source>
</evidence>
<evidence type="ECO:0000313" key="7">
    <source>
        <dbReference type="EMBL" id="KAA6447744.1"/>
    </source>
</evidence>
<organism evidence="7 8">
    <name type="scientific">Bacillus swezeyi</name>
    <dbReference type="NCBI Taxonomy" id="1925020"/>
    <lineage>
        <taxon>Bacteria</taxon>
        <taxon>Bacillati</taxon>
        <taxon>Bacillota</taxon>
        <taxon>Bacilli</taxon>
        <taxon>Bacillales</taxon>
        <taxon>Bacillaceae</taxon>
        <taxon>Bacillus</taxon>
    </lineage>
</organism>
<sequence length="238" mass="27787">MKVNKYVMIYKEIAEQIDKGDLSAGDILSSENDLAEQYETSRETVRKALNVLVQNGYIQKIKGKGSVVLNREKMQFPVSGLVSFKELFQTLGKETRTTVHEFGLTHPNAYIQKQLRITGDEEVWRVVRSRNIDGEHVILDKDYFIRKNVPLLTKEICEDSIYQYIEGELGLVISYAHKEIVVEPCTEEDQKYLDLNGYDQIVVVKNFVFLDDTTLFQYTESRHRLDKFRFVDFARREK</sequence>
<dbReference type="Gene3D" id="1.10.10.10">
    <property type="entry name" value="Winged helix-like DNA-binding domain superfamily/Winged helix DNA-binding domain"/>
    <property type="match status" value="1"/>
</dbReference>
<dbReference type="InterPro" id="IPR012770">
    <property type="entry name" value="TreR"/>
</dbReference>
<dbReference type="InterPro" id="IPR050679">
    <property type="entry name" value="Bact_HTH_transcr_reg"/>
</dbReference>
<dbReference type="GO" id="GO:0003677">
    <property type="term" value="F:DNA binding"/>
    <property type="evidence" value="ECO:0007669"/>
    <property type="project" value="UniProtKB-UniRule"/>
</dbReference>
<dbReference type="SUPFAM" id="SSF46785">
    <property type="entry name" value="Winged helix' DNA-binding domain"/>
    <property type="match status" value="1"/>
</dbReference>
<reference evidence="7 8" key="1">
    <citation type="submission" date="2018-08" db="EMBL/GenBank/DDBJ databases">
        <title>Bacillus phenotypic plasticity.</title>
        <authorList>
            <person name="Hurtado E."/>
        </authorList>
    </citation>
    <scope>NUCLEOTIDE SEQUENCE [LARGE SCALE GENOMIC DNA]</scope>
    <source>
        <strain evidence="7 8">427</strain>
    </source>
</reference>
<feature type="domain" description="HTH gntR-type" evidence="6">
    <location>
        <begin position="3"/>
        <end position="71"/>
    </location>
</feature>
<dbReference type="Pfam" id="PF00392">
    <property type="entry name" value="GntR"/>
    <property type="match status" value="1"/>
</dbReference>
<dbReference type="InterPro" id="IPR000524">
    <property type="entry name" value="Tscrpt_reg_HTH_GntR"/>
</dbReference>
<dbReference type="InterPro" id="IPR028978">
    <property type="entry name" value="Chorismate_lyase_/UTRA_dom_sf"/>
</dbReference>
<name>A0A5M8RLL4_9BACI</name>
<dbReference type="Proteomes" id="UP000324326">
    <property type="component" value="Unassembled WGS sequence"/>
</dbReference>
<evidence type="ECO:0000256" key="5">
    <source>
        <dbReference type="NCBIfam" id="TIGR02404"/>
    </source>
</evidence>
<dbReference type="InterPro" id="IPR036390">
    <property type="entry name" value="WH_DNA-bd_sf"/>
</dbReference>
<dbReference type="CDD" id="cd07377">
    <property type="entry name" value="WHTH_GntR"/>
    <property type="match status" value="1"/>
</dbReference>
<comment type="caution">
    <text evidence="7">The sequence shown here is derived from an EMBL/GenBank/DDBJ whole genome shotgun (WGS) entry which is preliminary data.</text>
</comment>
<evidence type="ECO:0000313" key="8">
    <source>
        <dbReference type="Proteomes" id="UP000324326"/>
    </source>
</evidence>
<dbReference type="RefSeq" id="WP_148958466.1">
    <property type="nucleotide sequence ID" value="NZ_QSND01000005.1"/>
</dbReference>
<accession>A0A5M8RLL4</accession>
<protein>
    <recommendedName>
        <fullName evidence="5">Trehalose operon repressor</fullName>
    </recommendedName>
</protein>
<dbReference type="NCBIfam" id="TIGR02404">
    <property type="entry name" value="trehalos_R_Bsub"/>
    <property type="match status" value="1"/>
</dbReference>
<gene>
    <name evidence="7" type="primary">treR</name>
    <name evidence="7" type="ORF">DX927_21070</name>
</gene>
<dbReference type="FunFam" id="3.40.1410.10:FF:000008">
    <property type="entry name" value="Transcriptional regulator, GntR family"/>
    <property type="match status" value="1"/>
</dbReference>
<evidence type="ECO:0000256" key="4">
    <source>
        <dbReference type="ARBA" id="ARBA00023163"/>
    </source>
</evidence>
<dbReference type="SMART" id="SM00866">
    <property type="entry name" value="UTRA"/>
    <property type="match status" value="1"/>
</dbReference>
<dbReference type="InterPro" id="IPR011663">
    <property type="entry name" value="UTRA"/>
</dbReference>
<dbReference type="InterPro" id="IPR036388">
    <property type="entry name" value="WH-like_DNA-bd_sf"/>
</dbReference>
<keyword evidence="1" id="KW-0678">Repressor</keyword>
<proteinExistence type="predicted"/>
<dbReference type="SMART" id="SM00345">
    <property type="entry name" value="HTH_GNTR"/>
    <property type="match status" value="1"/>
</dbReference>
<dbReference type="STRING" id="1925020.BTA30_14440"/>
<dbReference type="GO" id="GO:0003700">
    <property type="term" value="F:DNA-binding transcription factor activity"/>
    <property type="evidence" value="ECO:0007669"/>
    <property type="project" value="UniProtKB-UniRule"/>
</dbReference>
<keyword evidence="2" id="KW-0805">Transcription regulation</keyword>
<dbReference type="EMBL" id="QSND01000005">
    <property type="protein sequence ID" value="KAA6447744.1"/>
    <property type="molecule type" value="Genomic_DNA"/>
</dbReference>
<dbReference type="AlphaFoldDB" id="A0A5M8RLL4"/>
<dbReference type="Pfam" id="PF07702">
    <property type="entry name" value="UTRA"/>
    <property type="match status" value="1"/>
</dbReference>
<evidence type="ECO:0000259" key="6">
    <source>
        <dbReference type="PROSITE" id="PS50949"/>
    </source>
</evidence>
<dbReference type="PRINTS" id="PR00035">
    <property type="entry name" value="HTHGNTR"/>
</dbReference>
<keyword evidence="4" id="KW-0804">Transcription</keyword>